<reference evidence="1 2" key="1">
    <citation type="submission" date="2016-08" db="EMBL/GenBank/DDBJ databases">
        <authorList>
            <person name="Seilhamer J.J."/>
        </authorList>
    </citation>
    <scope>NUCLEOTIDE SEQUENCE [LARGE SCALE GENOMIC DNA]</scope>
    <source>
        <strain evidence="1 2">A37T2</strain>
    </source>
</reference>
<proteinExistence type="predicted"/>
<dbReference type="AlphaFoldDB" id="A0A1C4G6N6"/>
<dbReference type="Pfam" id="PF14081">
    <property type="entry name" value="DUF4262"/>
    <property type="match status" value="1"/>
</dbReference>
<organism evidence="1 2">
    <name type="scientific">Chitinophaga costaii</name>
    <dbReference type="NCBI Taxonomy" id="1335309"/>
    <lineage>
        <taxon>Bacteria</taxon>
        <taxon>Pseudomonadati</taxon>
        <taxon>Bacteroidota</taxon>
        <taxon>Chitinophagia</taxon>
        <taxon>Chitinophagales</taxon>
        <taxon>Chitinophagaceae</taxon>
        <taxon>Chitinophaga</taxon>
    </lineage>
</organism>
<protein>
    <submittedName>
        <fullName evidence="1">Uncharacterized protein</fullName>
    </submittedName>
</protein>
<keyword evidence="2" id="KW-1185">Reference proteome</keyword>
<name>A0A1C4G6N6_9BACT</name>
<evidence type="ECO:0000313" key="2">
    <source>
        <dbReference type="Proteomes" id="UP000242818"/>
    </source>
</evidence>
<dbReference type="InterPro" id="IPR025358">
    <property type="entry name" value="DUF4262"/>
</dbReference>
<gene>
    <name evidence="1" type="ORF">GA0116948_1258</name>
</gene>
<accession>A0A1C4G6N6</accession>
<dbReference type="RefSeq" id="WP_165798543.1">
    <property type="nucleotide sequence ID" value="NZ_FMAR01000025.1"/>
</dbReference>
<sequence length="242" mass="28221">MVDKNQFSYLIKCNIEKYEHHVTIVSSMVEPRYAYTIGLKNIVNYELVFAGGIYYLKEDIFLIFNAFYNEIKKGKDLINETLTIDNLGNFSLSEIDASWSNIMLIGAFDYFKTRQIKSFQILPDKNHYTLDIPDMKKEFTISTEPIWQWITRTWNYSVPQNSIVITNLKTLLGESITEIMRWENDEWEMFAGAGPNVKKNEMRVISLGTIIGIDKTILPAMDLKIGKGLWRDSIQSSWNNWE</sequence>
<dbReference type="Proteomes" id="UP000242818">
    <property type="component" value="Unassembled WGS sequence"/>
</dbReference>
<evidence type="ECO:0000313" key="1">
    <source>
        <dbReference type="EMBL" id="SCC63806.1"/>
    </source>
</evidence>
<dbReference type="EMBL" id="FMAR01000025">
    <property type="protein sequence ID" value="SCC63806.1"/>
    <property type="molecule type" value="Genomic_DNA"/>
</dbReference>